<dbReference type="Proteomes" id="UP000657918">
    <property type="component" value="Unassembled WGS sequence"/>
</dbReference>
<gene>
    <name evidence="2" type="ORF">SADUNF_Sadunf05G0110000</name>
</gene>
<evidence type="ECO:0000256" key="1">
    <source>
        <dbReference type="SAM" id="MobiDB-lite"/>
    </source>
</evidence>
<dbReference type="AlphaFoldDB" id="A0A835K4P2"/>
<sequence length="79" mass="8786">MKSTAANRATSKALPGVEHAKLLLALVHAFRPFWIFPSPCFAVVLYHAGDDDLHDIKSDPPLLSSPFNPDPLYQRENKT</sequence>
<feature type="region of interest" description="Disordered" evidence="1">
    <location>
        <begin position="57"/>
        <end position="79"/>
    </location>
</feature>
<accession>A0A835K4P2</accession>
<evidence type="ECO:0000313" key="3">
    <source>
        <dbReference type="Proteomes" id="UP000657918"/>
    </source>
</evidence>
<reference evidence="2 3" key="1">
    <citation type="submission" date="2020-10" db="EMBL/GenBank/DDBJ databases">
        <title>Plant Genome Project.</title>
        <authorList>
            <person name="Zhang R.-G."/>
        </authorList>
    </citation>
    <scope>NUCLEOTIDE SEQUENCE [LARGE SCALE GENOMIC DNA]</scope>
    <source>
        <strain evidence="2">FAFU-HL-1</strain>
        <tissue evidence="2">Leaf</tissue>
    </source>
</reference>
<comment type="caution">
    <text evidence="2">The sequence shown here is derived from an EMBL/GenBank/DDBJ whole genome shotgun (WGS) entry which is preliminary data.</text>
</comment>
<protein>
    <submittedName>
        <fullName evidence="2">Uncharacterized protein</fullName>
    </submittedName>
</protein>
<evidence type="ECO:0000313" key="2">
    <source>
        <dbReference type="EMBL" id="KAF9682449.1"/>
    </source>
</evidence>
<name>A0A835K4P2_9ROSI</name>
<proteinExistence type="predicted"/>
<keyword evidence="3" id="KW-1185">Reference proteome</keyword>
<dbReference type="EMBL" id="JADGMS010000005">
    <property type="protein sequence ID" value="KAF9682449.1"/>
    <property type="molecule type" value="Genomic_DNA"/>
</dbReference>
<organism evidence="2 3">
    <name type="scientific">Salix dunnii</name>
    <dbReference type="NCBI Taxonomy" id="1413687"/>
    <lineage>
        <taxon>Eukaryota</taxon>
        <taxon>Viridiplantae</taxon>
        <taxon>Streptophyta</taxon>
        <taxon>Embryophyta</taxon>
        <taxon>Tracheophyta</taxon>
        <taxon>Spermatophyta</taxon>
        <taxon>Magnoliopsida</taxon>
        <taxon>eudicotyledons</taxon>
        <taxon>Gunneridae</taxon>
        <taxon>Pentapetalae</taxon>
        <taxon>rosids</taxon>
        <taxon>fabids</taxon>
        <taxon>Malpighiales</taxon>
        <taxon>Salicaceae</taxon>
        <taxon>Saliceae</taxon>
        <taxon>Salix</taxon>
    </lineage>
</organism>